<evidence type="ECO:0000313" key="2">
    <source>
        <dbReference type="EMBL" id="CAD8184623.1"/>
    </source>
</evidence>
<organism evidence="2 3">
    <name type="scientific">Paramecium octaurelia</name>
    <dbReference type="NCBI Taxonomy" id="43137"/>
    <lineage>
        <taxon>Eukaryota</taxon>
        <taxon>Sar</taxon>
        <taxon>Alveolata</taxon>
        <taxon>Ciliophora</taxon>
        <taxon>Intramacronucleata</taxon>
        <taxon>Oligohymenophorea</taxon>
        <taxon>Peniculida</taxon>
        <taxon>Parameciidae</taxon>
        <taxon>Paramecium</taxon>
    </lineage>
</organism>
<evidence type="ECO:0008006" key="4">
    <source>
        <dbReference type="Google" id="ProtNLM"/>
    </source>
</evidence>
<accession>A0A8S1W6N8</accession>
<protein>
    <recommendedName>
        <fullName evidence="4">Transmembrane protein</fullName>
    </recommendedName>
</protein>
<dbReference type="AlphaFoldDB" id="A0A8S1W6N8"/>
<gene>
    <name evidence="2" type="ORF">POCTA_138.1.T0830192</name>
</gene>
<comment type="caution">
    <text evidence="2">The sequence shown here is derived from an EMBL/GenBank/DDBJ whole genome shotgun (WGS) entry which is preliminary data.</text>
</comment>
<dbReference type="Proteomes" id="UP000683925">
    <property type="component" value="Unassembled WGS sequence"/>
</dbReference>
<proteinExistence type="predicted"/>
<keyword evidence="1" id="KW-0472">Membrane</keyword>
<reference evidence="2" key="1">
    <citation type="submission" date="2021-01" db="EMBL/GenBank/DDBJ databases">
        <authorList>
            <consortium name="Genoscope - CEA"/>
            <person name="William W."/>
        </authorList>
    </citation>
    <scope>NUCLEOTIDE SEQUENCE</scope>
</reference>
<sequence>MFHLPFENINNNSFTQSSTNQSVLFFLFCIDKILSTAGFFNLILLLMPKIFFLWIISWLTQSTPSNIEITSIFSEIMDIEIYYDDEFFQTLKLLLECSVSQQDIRQYLFKL</sequence>
<keyword evidence="3" id="KW-1185">Reference proteome</keyword>
<keyword evidence="1" id="KW-1133">Transmembrane helix</keyword>
<name>A0A8S1W6N8_PAROT</name>
<keyword evidence="1" id="KW-0812">Transmembrane</keyword>
<evidence type="ECO:0000313" key="3">
    <source>
        <dbReference type="Proteomes" id="UP000683925"/>
    </source>
</evidence>
<feature type="transmembrane region" description="Helical" evidence="1">
    <location>
        <begin position="23"/>
        <end position="47"/>
    </location>
</feature>
<evidence type="ECO:0000256" key="1">
    <source>
        <dbReference type="SAM" id="Phobius"/>
    </source>
</evidence>
<dbReference type="EMBL" id="CAJJDP010000082">
    <property type="protein sequence ID" value="CAD8184623.1"/>
    <property type="molecule type" value="Genomic_DNA"/>
</dbReference>